<evidence type="ECO:0000256" key="3">
    <source>
        <dbReference type="ARBA" id="ARBA00023125"/>
    </source>
</evidence>
<dbReference type="GO" id="GO:0009307">
    <property type="term" value="P:DNA restriction-modification system"/>
    <property type="evidence" value="ECO:0007669"/>
    <property type="project" value="UniProtKB-KW"/>
</dbReference>
<evidence type="ECO:0000313" key="6">
    <source>
        <dbReference type="EMBL" id="OBU12110.1"/>
    </source>
</evidence>
<evidence type="ECO:0000259" key="5">
    <source>
        <dbReference type="Pfam" id="PF01420"/>
    </source>
</evidence>
<evidence type="ECO:0000313" key="7">
    <source>
        <dbReference type="Proteomes" id="UP000092377"/>
    </source>
</evidence>
<dbReference type="Gene3D" id="3.90.220.20">
    <property type="entry name" value="DNA methylase specificity domains"/>
    <property type="match status" value="2"/>
</dbReference>
<dbReference type="GO" id="GO:0003677">
    <property type="term" value="F:DNA binding"/>
    <property type="evidence" value="ECO:0007669"/>
    <property type="project" value="UniProtKB-KW"/>
</dbReference>
<dbReference type="EMBL" id="LZEY01000009">
    <property type="protein sequence ID" value="OBU12110.1"/>
    <property type="molecule type" value="Genomic_DNA"/>
</dbReference>
<dbReference type="AlphaFoldDB" id="A0A1B8HRF5"/>
<dbReference type="OrthoDB" id="9798929at2"/>
<name>A0A1B8HRF5_9GAMM</name>
<dbReference type="Proteomes" id="UP000092377">
    <property type="component" value="Unassembled WGS sequence"/>
</dbReference>
<gene>
    <name evidence="6" type="ORF">AYY18_17315</name>
</gene>
<protein>
    <recommendedName>
        <fullName evidence="5">Type I restriction modification DNA specificity domain-containing protein</fullName>
    </recommendedName>
</protein>
<dbReference type="RefSeq" id="WP_049246659.1">
    <property type="nucleotide sequence ID" value="NZ_LZEY01000009.1"/>
</dbReference>
<comment type="similarity">
    <text evidence="1">Belongs to the type-I restriction system S methylase family.</text>
</comment>
<evidence type="ECO:0000256" key="4">
    <source>
        <dbReference type="SAM" id="Coils"/>
    </source>
</evidence>
<accession>A0A1B8HRF5</accession>
<feature type="domain" description="Type I restriction modification DNA specificity" evidence="5">
    <location>
        <begin position="42"/>
        <end position="184"/>
    </location>
</feature>
<dbReference type="CDD" id="cd17256">
    <property type="entry name" value="RMtype1_S_EcoJA65PI-TRD1-CR1_like"/>
    <property type="match status" value="1"/>
</dbReference>
<keyword evidence="3" id="KW-0238">DNA-binding</keyword>
<reference evidence="7" key="1">
    <citation type="submission" date="2016-06" db="EMBL/GenBank/DDBJ databases">
        <authorList>
            <person name="Butler K."/>
        </authorList>
    </citation>
    <scope>NUCLEOTIDE SEQUENCE [LARGE SCALE GENOMIC DNA]</scope>
    <source>
        <strain evidence="7">GCSL-Mp20</strain>
    </source>
</reference>
<feature type="coiled-coil region" evidence="4">
    <location>
        <begin position="342"/>
        <end position="372"/>
    </location>
</feature>
<dbReference type="PANTHER" id="PTHR30408:SF13">
    <property type="entry name" value="TYPE I RESTRICTION ENZYME HINDI SPECIFICITY SUBUNIT"/>
    <property type="match status" value="1"/>
</dbReference>
<dbReference type="InterPro" id="IPR052021">
    <property type="entry name" value="Type-I_RS_S_subunit"/>
</dbReference>
<evidence type="ECO:0000256" key="1">
    <source>
        <dbReference type="ARBA" id="ARBA00010923"/>
    </source>
</evidence>
<sequence>MSWQSEPLSALTLKIGSGSTPRGGDSVYISEGTTLIRSQNVYNNEFSTDGLVYIDEKTAEKMKGVSVEKEDVLVNITGDSVARCCLVHDAVLPARVNQHVAILRTNPKKLLPHFLAFYMVSPFMQAKMLSWAGTGGTRKALTKGMLEGFEIPLPPVDVQDKIVQKIRTYNDLIENNRRRIQLLEESARLLYQEWFVHLRFPGHKQVKITDGVPEGWSKEPLENLLVLQRGFDLPVSKRIEGSVPIYASTGINGFHNVAKVKGPGVVTGRSGSLGTVMYVAKDYWPLNTTLWVKEFKKASPIFATYLLRAMKLEGYNGGAAVPTLNRNDVHKVDVLCPESKLMNEFEVQVENIFKQIDKLKEYNEKLAQARDLLLPKLMSGELTV</sequence>
<dbReference type="REBASE" id="170744">
    <property type="entry name" value="S.MpsMp20ORF17310P"/>
</dbReference>
<feature type="coiled-coil region" evidence="4">
    <location>
        <begin position="166"/>
        <end position="193"/>
    </location>
</feature>
<dbReference type="SUPFAM" id="SSF116734">
    <property type="entry name" value="DNA methylase specificity domain"/>
    <property type="match status" value="2"/>
</dbReference>
<dbReference type="InterPro" id="IPR044946">
    <property type="entry name" value="Restrct_endonuc_typeI_TRD_sf"/>
</dbReference>
<dbReference type="PANTHER" id="PTHR30408">
    <property type="entry name" value="TYPE-1 RESTRICTION ENZYME ECOKI SPECIFICITY PROTEIN"/>
    <property type="match status" value="1"/>
</dbReference>
<keyword evidence="4" id="KW-0175">Coiled coil</keyword>
<dbReference type="InterPro" id="IPR000055">
    <property type="entry name" value="Restrct_endonuc_typeI_TRD"/>
</dbReference>
<organism evidence="6 7">
    <name type="scientific">Morganella psychrotolerans</name>
    <dbReference type="NCBI Taxonomy" id="368603"/>
    <lineage>
        <taxon>Bacteria</taxon>
        <taxon>Pseudomonadati</taxon>
        <taxon>Pseudomonadota</taxon>
        <taxon>Gammaproteobacteria</taxon>
        <taxon>Enterobacterales</taxon>
        <taxon>Morganellaceae</taxon>
        <taxon>Morganella</taxon>
    </lineage>
</organism>
<keyword evidence="2" id="KW-0680">Restriction system</keyword>
<keyword evidence="7" id="KW-1185">Reference proteome</keyword>
<dbReference type="CDD" id="cd17267">
    <property type="entry name" value="RMtype1_S_EcoAO83I-TRD1-CR1_like"/>
    <property type="match status" value="1"/>
</dbReference>
<dbReference type="Pfam" id="PF01420">
    <property type="entry name" value="Methylase_S"/>
    <property type="match status" value="1"/>
</dbReference>
<evidence type="ECO:0000256" key="2">
    <source>
        <dbReference type="ARBA" id="ARBA00022747"/>
    </source>
</evidence>
<comment type="caution">
    <text evidence="6">The sequence shown here is derived from an EMBL/GenBank/DDBJ whole genome shotgun (WGS) entry which is preliminary data.</text>
</comment>
<proteinExistence type="inferred from homology"/>